<feature type="region of interest" description="Disordered" evidence="7">
    <location>
        <begin position="1"/>
        <end position="33"/>
    </location>
</feature>
<feature type="binding site" evidence="4">
    <location>
        <begin position="45"/>
        <end position="49"/>
    </location>
    <ligand>
        <name>GTP</name>
        <dbReference type="ChEBI" id="CHEBI:37565"/>
    </ligand>
</feature>
<dbReference type="GO" id="GO:0000917">
    <property type="term" value="P:division septum assembly"/>
    <property type="evidence" value="ECO:0007669"/>
    <property type="project" value="UniProtKB-KW"/>
</dbReference>
<dbReference type="NCBIfam" id="TIGR00065">
    <property type="entry name" value="ftsZ"/>
    <property type="match status" value="1"/>
</dbReference>
<dbReference type="GO" id="GO:0005525">
    <property type="term" value="F:GTP binding"/>
    <property type="evidence" value="ECO:0007669"/>
    <property type="project" value="UniProtKB-UniRule"/>
</dbReference>
<dbReference type="Gene3D" id="3.30.1330.20">
    <property type="entry name" value="Tubulin/FtsZ, C-terminal domain"/>
    <property type="match status" value="1"/>
</dbReference>
<keyword evidence="4 6" id="KW-0131">Cell cycle</keyword>
<dbReference type="PRINTS" id="PR00423">
    <property type="entry name" value="CELLDVISFTSZ"/>
</dbReference>
<keyword evidence="4 6" id="KW-0717">Septation</keyword>
<evidence type="ECO:0000256" key="1">
    <source>
        <dbReference type="ARBA" id="ARBA00009690"/>
    </source>
</evidence>
<dbReference type="InterPro" id="IPR037103">
    <property type="entry name" value="Tubulin/FtsZ-like_C"/>
</dbReference>
<dbReference type="Gene3D" id="3.40.50.1440">
    <property type="entry name" value="Tubulin/FtsZ, GTPase domain"/>
    <property type="match status" value="1"/>
</dbReference>
<dbReference type="Pfam" id="PF12327">
    <property type="entry name" value="FtsZ_C"/>
    <property type="match status" value="1"/>
</dbReference>
<dbReference type="InterPro" id="IPR008280">
    <property type="entry name" value="Tub_FtsZ_C"/>
</dbReference>
<dbReference type="EMBL" id="MFKH01000013">
    <property type="protein sequence ID" value="OGG37416.1"/>
    <property type="molecule type" value="Genomic_DNA"/>
</dbReference>
<dbReference type="InterPro" id="IPR018316">
    <property type="entry name" value="Tubulin/FtsZ_2-layer-sand-dom"/>
</dbReference>
<dbReference type="PANTHER" id="PTHR30314:SF3">
    <property type="entry name" value="MITOCHONDRIAL DIVISION PROTEIN FSZA"/>
    <property type="match status" value="1"/>
</dbReference>
<dbReference type="Pfam" id="PF00091">
    <property type="entry name" value="Tubulin"/>
    <property type="match status" value="1"/>
</dbReference>
<accession>A0A1F6BKE6</accession>
<keyword evidence="4 6" id="KW-0132">Cell division</keyword>
<evidence type="ECO:0000259" key="8">
    <source>
        <dbReference type="SMART" id="SM00864"/>
    </source>
</evidence>
<feature type="binding site" evidence="4">
    <location>
        <position position="212"/>
    </location>
    <ligand>
        <name>GTP</name>
        <dbReference type="ChEBI" id="CHEBI:37565"/>
    </ligand>
</feature>
<comment type="caution">
    <text evidence="10">The sequence shown here is derived from an EMBL/GenBank/DDBJ whole genome shotgun (WGS) entry which is preliminary data.</text>
</comment>
<dbReference type="HAMAP" id="MF_00909">
    <property type="entry name" value="FtsZ"/>
    <property type="match status" value="1"/>
</dbReference>
<dbReference type="CDD" id="cd02201">
    <property type="entry name" value="FtsZ_type1"/>
    <property type="match status" value="1"/>
</dbReference>
<dbReference type="GO" id="GO:0032153">
    <property type="term" value="C:cell division site"/>
    <property type="evidence" value="ECO:0007669"/>
    <property type="project" value="UniProtKB-UniRule"/>
</dbReference>
<dbReference type="InterPro" id="IPR000158">
    <property type="entry name" value="Cell_div_FtsZ"/>
</dbReference>
<comment type="subunit">
    <text evidence="4">Homodimer. Polymerizes to form a dynamic ring structure in a strictly GTP-dependent manner. Interacts directly with several other division proteins.</text>
</comment>
<name>A0A1F6BKE6_9BACT</name>
<dbReference type="PROSITE" id="PS00227">
    <property type="entry name" value="TUBULIN"/>
    <property type="match status" value="1"/>
</dbReference>
<dbReference type="SUPFAM" id="SSF55307">
    <property type="entry name" value="Tubulin C-terminal domain-like"/>
    <property type="match status" value="1"/>
</dbReference>
<proteinExistence type="inferred from homology"/>
<dbReference type="SMART" id="SM00864">
    <property type="entry name" value="Tubulin"/>
    <property type="match status" value="1"/>
</dbReference>
<reference evidence="10 11" key="1">
    <citation type="journal article" date="2016" name="Nat. Commun.">
        <title>Thousands of microbial genomes shed light on interconnected biogeochemical processes in an aquifer system.</title>
        <authorList>
            <person name="Anantharaman K."/>
            <person name="Brown C.T."/>
            <person name="Hug L.A."/>
            <person name="Sharon I."/>
            <person name="Castelle C.J."/>
            <person name="Probst A.J."/>
            <person name="Thomas B.C."/>
            <person name="Singh A."/>
            <person name="Wilkins M.J."/>
            <person name="Karaoz U."/>
            <person name="Brodie E.L."/>
            <person name="Williams K.H."/>
            <person name="Hubbard S.S."/>
            <person name="Banfield J.F."/>
        </authorList>
    </citation>
    <scope>NUCLEOTIDE SEQUENCE [LARGE SCALE GENOMIC DNA]</scope>
</reference>
<dbReference type="PROSITE" id="PS01135">
    <property type="entry name" value="FTSZ_2"/>
    <property type="match status" value="1"/>
</dbReference>
<dbReference type="GO" id="GO:0043093">
    <property type="term" value="P:FtsZ-dependent cytokinesis"/>
    <property type="evidence" value="ECO:0007669"/>
    <property type="project" value="UniProtKB-UniRule"/>
</dbReference>
<feature type="domain" description="Tubulin/FtsZ GTPase" evidence="8">
    <location>
        <begin position="37"/>
        <end position="230"/>
    </location>
</feature>
<keyword evidence="3 4" id="KW-0342">GTP-binding</keyword>
<keyword evidence="2 4" id="KW-0547">Nucleotide-binding</keyword>
<sequence>MAKKTETRTSRRSGKGSKPVSRDARRREKRARDGVTHIKVIGVGGAGGNIISRMKEHYRIRGVEYIAVNTDAQDLEQVSAHRKINIGRALTKGLGAGMNPEIGKQAAEENRSEIGEMLEGGDIVFVVAGLGGGTGSGAAPVIASIARQKGVLTIGVITKPFQFEGTRRMTIAQEAVERLRDNIDALVIVPNERVFSVIDREMPVLKAFAVVDEVVKNGVCAIAELINVPGIINVDFADVDAILRDRGVSLIGIGCASGKDRAARAVQAAVNSPLLEASIEGAKSVLFSVAGGRDLTMSEVHSIAKSIVANLDPNAQIIFGAYFDRSLKEKELKVTVIAAGFNHFLTGGKTVTVPHLFIDGTEEEHLSETVEIIEPEAEVEVKPKNGKEKKLRTVKNEVAARGDEHWEIPAFLRKKRK</sequence>
<dbReference type="PANTHER" id="PTHR30314">
    <property type="entry name" value="CELL DIVISION PROTEIN FTSZ-RELATED"/>
    <property type="match status" value="1"/>
</dbReference>
<dbReference type="SMART" id="SM00865">
    <property type="entry name" value="Tubulin_C"/>
    <property type="match status" value="1"/>
</dbReference>
<dbReference type="InterPro" id="IPR017975">
    <property type="entry name" value="Tubulin_CS"/>
</dbReference>
<comment type="similarity">
    <text evidence="1 4 6">Belongs to the FtsZ family.</text>
</comment>
<dbReference type="Proteomes" id="UP000176273">
    <property type="component" value="Unassembled WGS sequence"/>
</dbReference>
<dbReference type="GO" id="GO:0005874">
    <property type="term" value="C:microtubule"/>
    <property type="evidence" value="ECO:0007669"/>
    <property type="project" value="InterPro"/>
</dbReference>
<organism evidence="10 11">
    <name type="scientific">Candidatus Jorgensenbacteria bacterium GWA1_54_12</name>
    <dbReference type="NCBI Taxonomy" id="1798468"/>
    <lineage>
        <taxon>Bacteria</taxon>
        <taxon>Candidatus Joergenseniibacteriota</taxon>
    </lineage>
</organism>
<evidence type="ECO:0000256" key="7">
    <source>
        <dbReference type="SAM" id="MobiDB-lite"/>
    </source>
</evidence>
<dbReference type="GO" id="GO:0051258">
    <property type="term" value="P:protein polymerization"/>
    <property type="evidence" value="ECO:0007669"/>
    <property type="project" value="UniProtKB-UniRule"/>
</dbReference>
<dbReference type="InterPro" id="IPR036525">
    <property type="entry name" value="Tubulin/FtsZ_GTPase_sf"/>
</dbReference>
<evidence type="ECO:0000256" key="3">
    <source>
        <dbReference type="ARBA" id="ARBA00023134"/>
    </source>
</evidence>
<comment type="function">
    <text evidence="4 6">Essential cell division protein that forms a contractile ring structure (Z ring) at the future cell division site. The regulation of the ring assembly controls the timing and the location of cell division. One of the functions of the FtsZ ring is to recruit other cell division proteins to the septum to produce a new cell wall between the dividing cells. Binds GTP and shows GTPase activity.</text>
</comment>
<evidence type="ECO:0000256" key="4">
    <source>
        <dbReference type="HAMAP-Rule" id="MF_00909"/>
    </source>
</evidence>
<evidence type="ECO:0000313" key="10">
    <source>
        <dbReference type="EMBL" id="OGG37416.1"/>
    </source>
</evidence>
<dbReference type="GO" id="GO:0007017">
    <property type="term" value="P:microtubule-based process"/>
    <property type="evidence" value="ECO:0007669"/>
    <property type="project" value="InterPro"/>
</dbReference>
<dbReference type="InterPro" id="IPR024757">
    <property type="entry name" value="FtsZ_C"/>
</dbReference>
<evidence type="ECO:0000313" key="11">
    <source>
        <dbReference type="Proteomes" id="UP000176273"/>
    </source>
</evidence>
<evidence type="ECO:0000259" key="9">
    <source>
        <dbReference type="SMART" id="SM00865"/>
    </source>
</evidence>
<evidence type="ECO:0000256" key="5">
    <source>
        <dbReference type="NCBIfam" id="TIGR00065"/>
    </source>
</evidence>
<gene>
    <name evidence="4" type="primary">ftsZ</name>
    <name evidence="10" type="ORF">A2110_01745</name>
</gene>
<feature type="binding site" evidence="4">
    <location>
        <position position="168"/>
    </location>
    <ligand>
        <name>GTP</name>
        <dbReference type="ChEBI" id="CHEBI:37565"/>
    </ligand>
</feature>
<dbReference type="STRING" id="1798468.A2110_01745"/>
<feature type="binding site" evidence="4">
    <location>
        <begin position="133"/>
        <end position="135"/>
    </location>
    <ligand>
        <name>GTP</name>
        <dbReference type="ChEBI" id="CHEBI:37565"/>
    </ligand>
</feature>
<dbReference type="GO" id="GO:0003924">
    <property type="term" value="F:GTPase activity"/>
    <property type="evidence" value="ECO:0007669"/>
    <property type="project" value="UniProtKB-UniRule"/>
</dbReference>
<feature type="compositionally biased region" description="Basic and acidic residues" evidence="7">
    <location>
        <begin position="20"/>
        <end position="33"/>
    </location>
</feature>
<protein>
    <recommendedName>
        <fullName evidence="4 5">Cell division protein FtsZ</fullName>
    </recommendedName>
</protein>
<feature type="binding site" evidence="4">
    <location>
        <position position="164"/>
    </location>
    <ligand>
        <name>GTP</name>
        <dbReference type="ChEBI" id="CHEBI:37565"/>
    </ligand>
</feature>
<dbReference type="InterPro" id="IPR003008">
    <property type="entry name" value="Tubulin_FtsZ_GTPase"/>
</dbReference>
<dbReference type="AlphaFoldDB" id="A0A1F6BKE6"/>
<dbReference type="InterPro" id="IPR045061">
    <property type="entry name" value="FtsZ/CetZ"/>
</dbReference>
<keyword evidence="4" id="KW-0963">Cytoplasm</keyword>
<dbReference type="InterPro" id="IPR020805">
    <property type="entry name" value="Cell_div_FtsZ_CS"/>
</dbReference>
<comment type="subcellular location">
    <subcellularLocation>
        <location evidence="4">Cytoplasm</location>
    </subcellularLocation>
    <text evidence="4">Assembles at midcell at the inner surface of the cytoplasmic membrane.</text>
</comment>
<evidence type="ECO:0000256" key="6">
    <source>
        <dbReference type="RuleBase" id="RU000631"/>
    </source>
</evidence>
<evidence type="ECO:0000256" key="2">
    <source>
        <dbReference type="ARBA" id="ARBA00022741"/>
    </source>
</evidence>
<feature type="domain" description="Tubulin/FtsZ 2-layer sandwich" evidence="9">
    <location>
        <begin position="232"/>
        <end position="350"/>
    </location>
</feature>
<dbReference type="GO" id="GO:0005737">
    <property type="term" value="C:cytoplasm"/>
    <property type="evidence" value="ECO:0007669"/>
    <property type="project" value="UniProtKB-SubCell"/>
</dbReference>
<dbReference type="SUPFAM" id="SSF52490">
    <property type="entry name" value="Tubulin nucleotide-binding domain-like"/>
    <property type="match status" value="1"/>
</dbReference>
<dbReference type="FunFam" id="3.40.50.1440:FF:000001">
    <property type="entry name" value="Cell division protein FtsZ"/>
    <property type="match status" value="1"/>
</dbReference>